<sequence length="399" mass="43033">MRRRTLLLALPVSAVLAGCGVSSRAGSGATSSASPAVTAAGAQETTSAGGFTVTDVVGRQVTFDSQPTRVVMSESRQAYSLAFLNKTNPIDKVVAWGKDLQKAAPDFYEKLLEVAPAAADIPTIGSFKAGDLTVESLISHQSDVVVLTLDSYNEGVQGGFISKMEDHGLRYVVTDFRRDPVKNTEPSVKLLGEIMDCREAASKFLDFYAKQVDPVVKTAQTLTSRPTTFLWRGPGLNDPCSTFSTANLGAVVTAAGGTNIADDLLPGEEGVLTPEQVIASNPQNIIATGGEWGKQKLKDTASTSYVHLGYQADEASARASLEQLQDQPGFDQLTAFADRRVYGVYHQFYDAPYNFVAYMAFAKWQSPEAFADLDPQSAWEEFHKSFMPWEAQGVFIVAI</sequence>
<evidence type="ECO:0000313" key="5">
    <source>
        <dbReference type="Proteomes" id="UP000595895"/>
    </source>
</evidence>
<dbReference type="Gene3D" id="3.40.50.1980">
    <property type="entry name" value="Nitrogenase molybdenum iron protein domain"/>
    <property type="match status" value="2"/>
</dbReference>
<keyword evidence="2" id="KW-0732">Signal</keyword>
<dbReference type="SUPFAM" id="SSF53807">
    <property type="entry name" value="Helical backbone' metal receptor"/>
    <property type="match status" value="1"/>
</dbReference>
<reference evidence="4 5" key="1">
    <citation type="submission" date="2020-12" db="EMBL/GenBank/DDBJ databases">
        <authorList>
            <person name="Zhou J."/>
        </authorList>
    </citation>
    <scope>NUCLEOTIDE SEQUENCE [LARGE SCALE GENOMIC DNA]</scope>
    <source>
        <strain evidence="4 5">CCUG 61299</strain>
    </source>
</reference>
<evidence type="ECO:0000256" key="1">
    <source>
        <dbReference type="ARBA" id="ARBA00008814"/>
    </source>
</evidence>
<dbReference type="InterPro" id="IPR002491">
    <property type="entry name" value="ABC_transptr_periplasmic_BD"/>
</dbReference>
<evidence type="ECO:0000256" key="2">
    <source>
        <dbReference type="SAM" id="SignalP"/>
    </source>
</evidence>
<dbReference type="EMBL" id="CP066802">
    <property type="protein sequence ID" value="QQM67490.1"/>
    <property type="molecule type" value="Genomic_DNA"/>
</dbReference>
<keyword evidence="5" id="KW-1185">Reference proteome</keyword>
<feature type="signal peptide" evidence="2">
    <location>
        <begin position="1"/>
        <end position="17"/>
    </location>
</feature>
<name>A0A7T7M9Q3_9ACTO</name>
<dbReference type="Proteomes" id="UP000595895">
    <property type="component" value="Chromosome"/>
</dbReference>
<evidence type="ECO:0000313" key="4">
    <source>
        <dbReference type="EMBL" id="QQM67490.1"/>
    </source>
</evidence>
<dbReference type="PROSITE" id="PS51257">
    <property type="entry name" value="PROKAR_LIPOPROTEIN"/>
    <property type="match status" value="1"/>
</dbReference>
<protein>
    <submittedName>
        <fullName evidence="4">ABC transporter substrate-binding protein</fullName>
    </submittedName>
</protein>
<dbReference type="PANTHER" id="PTHR30535">
    <property type="entry name" value="VITAMIN B12-BINDING PROTEIN"/>
    <property type="match status" value="1"/>
</dbReference>
<evidence type="ECO:0000259" key="3">
    <source>
        <dbReference type="PROSITE" id="PS50983"/>
    </source>
</evidence>
<dbReference type="RefSeq" id="WP_200276127.1">
    <property type="nucleotide sequence ID" value="NZ_CP066802.1"/>
</dbReference>
<feature type="chain" id="PRO_5038668763" evidence="2">
    <location>
        <begin position="18"/>
        <end position="399"/>
    </location>
</feature>
<dbReference type="AlphaFoldDB" id="A0A7T7M9Q3"/>
<comment type="similarity">
    <text evidence="1">Belongs to the bacterial solute-binding protein 8 family.</text>
</comment>
<dbReference type="PROSITE" id="PS50983">
    <property type="entry name" value="FE_B12_PBP"/>
    <property type="match status" value="1"/>
</dbReference>
<dbReference type="KEGG" id="awe:JG540_00850"/>
<accession>A0A7T7M9Q3</accession>
<dbReference type="InterPro" id="IPR050902">
    <property type="entry name" value="ABC_Transporter_SBP"/>
</dbReference>
<dbReference type="Pfam" id="PF01497">
    <property type="entry name" value="Peripla_BP_2"/>
    <property type="match status" value="1"/>
</dbReference>
<organism evidence="4 5">
    <name type="scientific">Actinomyces weissii</name>
    <dbReference type="NCBI Taxonomy" id="675090"/>
    <lineage>
        <taxon>Bacteria</taxon>
        <taxon>Bacillati</taxon>
        <taxon>Actinomycetota</taxon>
        <taxon>Actinomycetes</taxon>
        <taxon>Actinomycetales</taxon>
        <taxon>Actinomycetaceae</taxon>
        <taxon>Actinomyces</taxon>
    </lineage>
</organism>
<gene>
    <name evidence="4" type="ORF">JG540_00850</name>
</gene>
<feature type="domain" description="Fe/B12 periplasmic-binding" evidence="3">
    <location>
        <begin position="69"/>
        <end position="373"/>
    </location>
</feature>
<dbReference type="PANTHER" id="PTHR30535:SF34">
    <property type="entry name" value="MOLYBDATE-BINDING PROTEIN MOLA"/>
    <property type="match status" value="1"/>
</dbReference>
<proteinExistence type="inferred from homology"/>